<sequence>MSTVSSMARIQQDQVKQFSMTEVRPARFRSSCALVGRLFTTNQVTVTELKEALNIPWQGKGKIRVMIAKHGLFEFVLPSEGSRNWVLKRLPWVIEDKILHVCAWLPNISKKIFDDLAIVPFRVQLWGVQEECCTKQFGRKMANEAIGHVLESGVFACTDTDQWFVKVRALIDFSQPLRSQIWEASDETGGFWVNFKYEHLPSFCFQCGRVGHMMSDFSFDPPTRKERFGPHMSTKKAGTRIYDDDDDLPVYHGGSKSVWVNKEIREKREGGEARTQPGAQREESKGGKQVGFLEGRQPQVLTATEVGQGVEMTKARSPRGFTVKKSPRLNLHRSRAGRNSPPSPLVEERATVGRNRPGRRVEFTGGRGDGRKMGQTRRVQAHESIRPWHQSTGPMEKCGSEAHAMRGPAQDHGGHVSVHLDGVADRAGSYEPTQRMTNRRRLLLQEESEEDALLPNPIMHAMHVGDEGKEGDEPMLKGKGRAVSNLKKAAIVMPSPHDGLRRLRNAKKQSALNAPADTSRNGRKQQQGVAHARQGRKSMPLVEEEQLIDVPIRVVALPSHQQPSPPPSGGDDEFGEVDPFAASSEEEEEQCFEIKSRAKGKAAAVVLIHR</sequence>
<feature type="region of interest" description="Disordered" evidence="1">
    <location>
        <begin position="264"/>
        <end position="294"/>
    </location>
</feature>
<protein>
    <recommendedName>
        <fullName evidence="6">CCHC-type domain-containing protein</fullName>
    </recommendedName>
</protein>
<dbReference type="EMBL" id="OZ034815">
    <property type="protein sequence ID" value="CAL1371250.1"/>
    <property type="molecule type" value="Genomic_DNA"/>
</dbReference>
<dbReference type="InterPro" id="IPR025558">
    <property type="entry name" value="DUF4283"/>
</dbReference>
<organism evidence="4 5">
    <name type="scientific">Linum trigynum</name>
    <dbReference type="NCBI Taxonomy" id="586398"/>
    <lineage>
        <taxon>Eukaryota</taxon>
        <taxon>Viridiplantae</taxon>
        <taxon>Streptophyta</taxon>
        <taxon>Embryophyta</taxon>
        <taxon>Tracheophyta</taxon>
        <taxon>Spermatophyta</taxon>
        <taxon>Magnoliopsida</taxon>
        <taxon>eudicotyledons</taxon>
        <taxon>Gunneridae</taxon>
        <taxon>Pentapetalae</taxon>
        <taxon>rosids</taxon>
        <taxon>fabids</taxon>
        <taxon>Malpighiales</taxon>
        <taxon>Linaceae</taxon>
        <taxon>Linum</taxon>
    </lineage>
</organism>
<evidence type="ECO:0000259" key="2">
    <source>
        <dbReference type="Pfam" id="PF14111"/>
    </source>
</evidence>
<gene>
    <name evidence="4" type="ORF">LTRI10_LOCUS13327</name>
</gene>
<dbReference type="AlphaFoldDB" id="A0AAV2DCJ6"/>
<feature type="region of interest" description="Disordered" evidence="1">
    <location>
        <begin position="332"/>
        <end position="351"/>
    </location>
</feature>
<dbReference type="Pfam" id="PF14111">
    <property type="entry name" value="DUF4283"/>
    <property type="match status" value="1"/>
</dbReference>
<feature type="region of interest" description="Disordered" evidence="1">
    <location>
        <begin position="558"/>
        <end position="588"/>
    </location>
</feature>
<evidence type="ECO:0000313" key="5">
    <source>
        <dbReference type="Proteomes" id="UP001497516"/>
    </source>
</evidence>
<dbReference type="Proteomes" id="UP001497516">
    <property type="component" value="Chromosome 2"/>
</dbReference>
<feature type="domain" description="DUF4283" evidence="2">
    <location>
        <begin position="32"/>
        <end position="108"/>
    </location>
</feature>
<feature type="region of interest" description="Disordered" evidence="1">
    <location>
        <begin position="508"/>
        <end position="542"/>
    </location>
</feature>
<evidence type="ECO:0000313" key="4">
    <source>
        <dbReference type="EMBL" id="CAL1371250.1"/>
    </source>
</evidence>
<reference evidence="4 5" key="1">
    <citation type="submission" date="2024-04" db="EMBL/GenBank/DDBJ databases">
        <authorList>
            <person name="Fracassetti M."/>
        </authorList>
    </citation>
    <scope>NUCLEOTIDE SEQUENCE [LARGE SCALE GENOMIC DNA]</scope>
</reference>
<dbReference type="InterPro" id="IPR025836">
    <property type="entry name" value="Zn_knuckle_CX2CX4HX4C"/>
</dbReference>
<dbReference type="PANTHER" id="PTHR31286">
    <property type="entry name" value="GLYCINE-RICH CELL WALL STRUCTURAL PROTEIN 1.8-LIKE"/>
    <property type="match status" value="1"/>
</dbReference>
<dbReference type="InterPro" id="IPR040256">
    <property type="entry name" value="At4g02000-like"/>
</dbReference>
<dbReference type="PANTHER" id="PTHR31286:SF167">
    <property type="entry name" value="OS09G0268800 PROTEIN"/>
    <property type="match status" value="1"/>
</dbReference>
<proteinExistence type="predicted"/>
<feature type="region of interest" description="Disordered" evidence="1">
    <location>
        <begin position="357"/>
        <end position="377"/>
    </location>
</feature>
<evidence type="ECO:0000259" key="3">
    <source>
        <dbReference type="Pfam" id="PF14392"/>
    </source>
</evidence>
<feature type="domain" description="Zinc knuckle CX2CX4HX4C" evidence="3">
    <location>
        <begin position="171"/>
        <end position="218"/>
    </location>
</feature>
<name>A0AAV2DCJ6_9ROSI</name>
<evidence type="ECO:0008006" key="6">
    <source>
        <dbReference type="Google" id="ProtNLM"/>
    </source>
</evidence>
<accession>A0AAV2DCJ6</accession>
<keyword evidence="5" id="KW-1185">Reference proteome</keyword>
<dbReference type="Pfam" id="PF14392">
    <property type="entry name" value="zf-CCHC_4"/>
    <property type="match status" value="1"/>
</dbReference>
<feature type="region of interest" description="Disordered" evidence="1">
    <location>
        <begin position="389"/>
        <end position="410"/>
    </location>
</feature>
<evidence type="ECO:0000256" key="1">
    <source>
        <dbReference type="SAM" id="MobiDB-lite"/>
    </source>
</evidence>
<feature type="compositionally biased region" description="Polar residues" evidence="1">
    <location>
        <begin position="508"/>
        <end position="528"/>
    </location>
</feature>